<evidence type="ECO:0000313" key="3">
    <source>
        <dbReference type="Proteomes" id="UP000734854"/>
    </source>
</evidence>
<proteinExistence type="predicted"/>
<dbReference type="PANTHER" id="PTHR48476:SF1">
    <property type="entry name" value="SHORT-CHAIN DEHYDROGENASE TIC 32, CHLOROPLASTIC-LIKE"/>
    <property type="match status" value="1"/>
</dbReference>
<dbReference type="Gene3D" id="3.40.50.720">
    <property type="entry name" value="NAD(P)-binding Rossmann-like Domain"/>
    <property type="match status" value="2"/>
</dbReference>
<dbReference type="AlphaFoldDB" id="A0A8J5L691"/>
<evidence type="ECO:0008006" key="4">
    <source>
        <dbReference type="Google" id="ProtNLM"/>
    </source>
</evidence>
<organism evidence="2 3">
    <name type="scientific">Zingiber officinale</name>
    <name type="common">Ginger</name>
    <name type="synonym">Amomum zingiber</name>
    <dbReference type="NCBI Taxonomy" id="94328"/>
    <lineage>
        <taxon>Eukaryota</taxon>
        <taxon>Viridiplantae</taxon>
        <taxon>Streptophyta</taxon>
        <taxon>Embryophyta</taxon>
        <taxon>Tracheophyta</taxon>
        <taxon>Spermatophyta</taxon>
        <taxon>Magnoliopsida</taxon>
        <taxon>Liliopsida</taxon>
        <taxon>Zingiberales</taxon>
        <taxon>Zingiberaceae</taxon>
        <taxon>Zingiber</taxon>
    </lineage>
</organism>
<dbReference type="CDD" id="cd05327">
    <property type="entry name" value="retinol-DH_like_SDR_c_like"/>
    <property type="match status" value="2"/>
</dbReference>
<keyword evidence="3" id="KW-1185">Reference proteome</keyword>
<accession>A0A8J5L691</accession>
<dbReference type="PANTHER" id="PTHR48476">
    <property type="entry name" value="SHORT-CHAIN DEHYDROGENASE TIC 32, CHLOROPLASTIC-LIKE"/>
    <property type="match status" value="1"/>
</dbReference>
<dbReference type="InterPro" id="IPR036291">
    <property type="entry name" value="NAD(P)-bd_dom_sf"/>
</dbReference>
<name>A0A8J5L691_ZINOF</name>
<dbReference type="Proteomes" id="UP000734854">
    <property type="component" value="Unassembled WGS sequence"/>
</dbReference>
<evidence type="ECO:0000256" key="1">
    <source>
        <dbReference type="SAM" id="MobiDB-lite"/>
    </source>
</evidence>
<dbReference type="EMBL" id="JACMSC010000011">
    <property type="protein sequence ID" value="KAG6501940.1"/>
    <property type="molecule type" value="Genomic_DNA"/>
</dbReference>
<dbReference type="SUPFAM" id="SSF51735">
    <property type="entry name" value="NAD(P)-binding Rossmann-fold domains"/>
    <property type="match status" value="2"/>
</dbReference>
<feature type="region of interest" description="Disordered" evidence="1">
    <location>
        <begin position="454"/>
        <end position="495"/>
    </location>
</feature>
<protein>
    <recommendedName>
        <fullName evidence="4">Short-chain dehydrogenase TIC 32, chloroplastic</fullName>
    </recommendedName>
</protein>
<sequence>MGYWREATGIKGPSGFGSGSTAEQVTEGIDASGLTVIITGLSSALSKSEFFSPDLVAELIHLVCFLFPPSSPRLLGASSGIGAETARVLALRGAHVIIGARNLEAANNVKQSILEGIPSARVDIIQIDVSSLKSVRAFANKFLAMNLPLNILINNAGVMYCPFQLSEDGVELQFATNHLGHFLLTNLLLEKMKTTATKTGIEGRIVNLSSIAHIGPYREGIKFDKLNDPTVYNDKSAYGQSKLANILHSNELARRLKAEGANVTANSVHPGLVRTNLGRHSPIFMAVLKTVMYILWKNIPQGTATSCYVAVHPSLKGVSGKYFADSNEEKTTDMARDAALAKKLWDFSEELFGIKLEITRRVRLVETTGEKCRASDLGLRITQADMPPLESIGEKCKASGATWQSRSQKTGSVAMPYSINGALSSSRGSSFAPVDSSLTLLAVSSAIKRKAAWDSSGASPDCPAQPDSASVPHPSRSLRASTLPSRPSSSPVCGSSGIGAETARVMALRGAHVIIGARNMEAANVVKENIQQSIPSAKVDVSELELSSQKSVRAFADRFIERNLPLNVLINNAGVMNCPYKLSEDGIEMQFATNHLGHFLLTNLLLEKMKTTAKESGIEGRIVNLSSLAHIGTYREGIRFDKLNDKASYNDKMAYGQSKLANILHANELARRLKEEGANVTANSVHPGMIETNLMRHSVAFITALRAVSGFMWKTVPQGAATSCYVALNPNMKGVTGKYFADCNEEKVTAKARDEALAKKLWEFSEQLVNSTKAK</sequence>
<reference evidence="2 3" key="1">
    <citation type="submission" date="2020-08" db="EMBL/GenBank/DDBJ databases">
        <title>Plant Genome Project.</title>
        <authorList>
            <person name="Zhang R.-G."/>
        </authorList>
    </citation>
    <scope>NUCLEOTIDE SEQUENCE [LARGE SCALE GENOMIC DNA]</scope>
    <source>
        <tissue evidence="2">Rhizome</tissue>
    </source>
</reference>
<dbReference type="Pfam" id="PF00106">
    <property type="entry name" value="adh_short"/>
    <property type="match status" value="2"/>
</dbReference>
<feature type="compositionally biased region" description="Low complexity" evidence="1">
    <location>
        <begin position="484"/>
        <end position="495"/>
    </location>
</feature>
<dbReference type="PRINTS" id="PR00081">
    <property type="entry name" value="GDHRDH"/>
</dbReference>
<dbReference type="InterPro" id="IPR002347">
    <property type="entry name" value="SDR_fam"/>
</dbReference>
<evidence type="ECO:0000313" key="2">
    <source>
        <dbReference type="EMBL" id="KAG6501940.1"/>
    </source>
</evidence>
<dbReference type="PRINTS" id="PR00080">
    <property type="entry name" value="SDRFAMILY"/>
</dbReference>
<gene>
    <name evidence="2" type="ORF">ZIOFF_041824</name>
</gene>
<dbReference type="InterPro" id="IPR055280">
    <property type="entry name" value="TIC32"/>
</dbReference>
<comment type="caution">
    <text evidence="2">The sequence shown here is derived from an EMBL/GenBank/DDBJ whole genome shotgun (WGS) entry which is preliminary data.</text>
</comment>